<sequence>MATAYQHALEQDDRRLALLCKALSHPARVQILRYVMRNPGCIGNQILLHMPDDGPHAQSTISQHLRVLREAGLIDAYDDGAAVCHYANADTLAWLRAYLEQLS</sequence>
<dbReference type="SMART" id="SM00418">
    <property type="entry name" value="HTH_ARSR"/>
    <property type="match status" value="1"/>
</dbReference>
<dbReference type="Pfam" id="PF01022">
    <property type="entry name" value="HTH_5"/>
    <property type="match status" value="1"/>
</dbReference>
<feature type="domain" description="HTH arsR-type" evidence="4">
    <location>
        <begin position="8"/>
        <end position="103"/>
    </location>
</feature>
<evidence type="ECO:0000256" key="1">
    <source>
        <dbReference type="ARBA" id="ARBA00023015"/>
    </source>
</evidence>
<evidence type="ECO:0000256" key="3">
    <source>
        <dbReference type="ARBA" id="ARBA00023163"/>
    </source>
</evidence>
<evidence type="ECO:0000259" key="4">
    <source>
        <dbReference type="PROSITE" id="PS50987"/>
    </source>
</evidence>
<dbReference type="Gene3D" id="1.10.10.10">
    <property type="entry name" value="Winged helix-like DNA-binding domain superfamily/Winged helix DNA-binding domain"/>
    <property type="match status" value="1"/>
</dbReference>
<keyword evidence="1" id="KW-0805">Transcription regulation</keyword>
<dbReference type="PROSITE" id="PS50987">
    <property type="entry name" value="HTH_ARSR_2"/>
    <property type="match status" value="1"/>
</dbReference>
<name>A0A178MJE7_9CHLR</name>
<dbReference type="AlphaFoldDB" id="A0A178MJE7"/>
<evidence type="ECO:0000313" key="6">
    <source>
        <dbReference type="Proteomes" id="UP000078287"/>
    </source>
</evidence>
<dbReference type="InterPro" id="IPR011991">
    <property type="entry name" value="ArsR-like_HTH"/>
</dbReference>
<protein>
    <submittedName>
        <fullName evidence="5">Transcriptional regulator</fullName>
    </submittedName>
</protein>
<reference evidence="5 6" key="1">
    <citation type="submission" date="2016-04" db="EMBL/GenBank/DDBJ databases">
        <title>Chloroflexus islandicus sp. nov., a thermophilic filamentous anoxygenic phototrophic bacterium from geyser Strokkur (Iceland).</title>
        <authorList>
            <person name="Gaisin V.A."/>
            <person name="Kalashnikov A.M."/>
            <person name="Sukhacheva M.V."/>
            <person name="Grouzdev D.S."/>
            <person name="Ivanov T.M."/>
            <person name="Kuznetsov B."/>
            <person name="Gorlenko V.M."/>
        </authorList>
    </citation>
    <scope>NUCLEOTIDE SEQUENCE [LARGE SCALE GENOMIC DNA]</scope>
    <source>
        <strain evidence="6">isl-2</strain>
    </source>
</reference>
<dbReference type="OrthoDB" id="9798835at2"/>
<dbReference type="InterPro" id="IPR051081">
    <property type="entry name" value="HTH_MetalResp_TranReg"/>
</dbReference>
<organism evidence="5 6">
    <name type="scientific">Chloroflexus islandicus</name>
    <dbReference type="NCBI Taxonomy" id="1707952"/>
    <lineage>
        <taxon>Bacteria</taxon>
        <taxon>Bacillati</taxon>
        <taxon>Chloroflexota</taxon>
        <taxon>Chloroflexia</taxon>
        <taxon>Chloroflexales</taxon>
        <taxon>Chloroflexineae</taxon>
        <taxon>Chloroflexaceae</taxon>
        <taxon>Chloroflexus</taxon>
    </lineage>
</organism>
<keyword evidence="6" id="KW-1185">Reference proteome</keyword>
<proteinExistence type="predicted"/>
<dbReference type="PRINTS" id="PR00778">
    <property type="entry name" value="HTHARSR"/>
</dbReference>
<dbReference type="RefSeq" id="WP_066783199.1">
    <property type="nucleotide sequence ID" value="NZ_LWQS01000033.1"/>
</dbReference>
<keyword evidence="3" id="KW-0804">Transcription</keyword>
<evidence type="ECO:0000313" key="5">
    <source>
        <dbReference type="EMBL" id="OAN48238.1"/>
    </source>
</evidence>
<keyword evidence="2" id="KW-0238">DNA-binding</keyword>
<dbReference type="CDD" id="cd00090">
    <property type="entry name" value="HTH_ARSR"/>
    <property type="match status" value="1"/>
</dbReference>
<dbReference type="PANTHER" id="PTHR33154:SF15">
    <property type="entry name" value="REGULATORY PROTEIN ARSR"/>
    <property type="match status" value="1"/>
</dbReference>
<dbReference type="InterPro" id="IPR001845">
    <property type="entry name" value="HTH_ArsR_DNA-bd_dom"/>
</dbReference>
<comment type="caution">
    <text evidence="5">The sequence shown here is derived from an EMBL/GenBank/DDBJ whole genome shotgun (WGS) entry which is preliminary data.</text>
</comment>
<dbReference type="GO" id="GO:0003677">
    <property type="term" value="F:DNA binding"/>
    <property type="evidence" value="ECO:0007669"/>
    <property type="project" value="UniProtKB-KW"/>
</dbReference>
<dbReference type="Proteomes" id="UP000078287">
    <property type="component" value="Unassembled WGS sequence"/>
</dbReference>
<dbReference type="STRING" id="1707952.A6A03_08590"/>
<gene>
    <name evidence="5" type="ORF">A6A03_08590</name>
</gene>
<dbReference type="InterPro" id="IPR036388">
    <property type="entry name" value="WH-like_DNA-bd_sf"/>
</dbReference>
<accession>A0A178MJE7</accession>
<dbReference type="InterPro" id="IPR036390">
    <property type="entry name" value="WH_DNA-bd_sf"/>
</dbReference>
<evidence type="ECO:0000256" key="2">
    <source>
        <dbReference type="ARBA" id="ARBA00023125"/>
    </source>
</evidence>
<dbReference type="PANTHER" id="PTHR33154">
    <property type="entry name" value="TRANSCRIPTIONAL REGULATOR, ARSR FAMILY"/>
    <property type="match status" value="1"/>
</dbReference>
<dbReference type="SUPFAM" id="SSF46785">
    <property type="entry name" value="Winged helix' DNA-binding domain"/>
    <property type="match status" value="1"/>
</dbReference>
<dbReference type="EMBL" id="LWQS01000033">
    <property type="protein sequence ID" value="OAN48238.1"/>
    <property type="molecule type" value="Genomic_DNA"/>
</dbReference>
<dbReference type="GO" id="GO:0003700">
    <property type="term" value="F:DNA-binding transcription factor activity"/>
    <property type="evidence" value="ECO:0007669"/>
    <property type="project" value="InterPro"/>
</dbReference>